<dbReference type="Pfam" id="PF20917">
    <property type="entry name" value="AsnRS_N"/>
    <property type="match status" value="1"/>
</dbReference>
<feature type="domain" description="OB" evidence="6">
    <location>
        <begin position="125"/>
        <end position="159"/>
    </location>
</feature>
<keyword evidence="2" id="KW-0963">Cytoplasm</keyword>
<dbReference type="CDD" id="cd04323">
    <property type="entry name" value="AsnRS_cyto_like_N"/>
    <property type="match status" value="1"/>
</dbReference>
<evidence type="ECO:0000256" key="4">
    <source>
        <dbReference type="ARBA" id="ARBA00023146"/>
    </source>
</evidence>
<dbReference type="Gene3D" id="2.40.50.140">
    <property type="entry name" value="Nucleic acid-binding proteins"/>
    <property type="match status" value="1"/>
</dbReference>
<dbReference type="InterPro" id="IPR004365">
    <property type="entry name" value="NA-bd_OB_tRNA"/>
</dbReference>
<dbReference type="GeneTree" id="ENSGT01030000234618"/>
<dbReference type="GO" id="GO:0005737">
    <property type="term" value="C:cytoplasm"/>
    <property type="evidence" value="ECO:0007669"/>
    <property type="project" value="UniProtKB-SubCell"/>
</dbReference>
<dbReference type="InterPro" id="IPR048952">
    <property type="entry name" value="AsnRS_N"/>
</dbReference>
<sequence length="264" mass="30755">MSLEVTRKTAGMVLAELYVSDQEGNNATGDGTKEKLFKTGLKALMTVRKEPFPTIYVDSQKENERWDIISKSQMKNIRKMWHREQMKSESREKKEAEDNLRREKNLEEPQCVKIHALEKDIEARVKVFGWVHRLRRQGKNLMFLVLRDGTGYLQCDLLNKLEDLVCDMVDRVLKSLAASTVYDLNPNFKLPKRPFKMMNYSDAIGWLKEHNVKKEDGTFYEFGEDIPEAPERLMTDTINEPILLCRIPVEIKSTCSHVLRIPAY</sequence>
<dbReference type="Pfam" id="PF01336">
    <property type="entry name" value="tRNA_anti-codon"/>
    <property type="match status" value="1"/>
</dbReference>
<dbReference type="SUPFAM" id="SSF55681">
    <property type="entry name" value="Class II aaRS and biotin synthetases"/>
    <property type="match status" value="1"/>
</dbReference>
<reference evidence="8" key="1">
    <citation type="submission" date="2025-08" db="UniProtKB">
        <authorList>
            <consortium name="Ensembl"/>
        </authorList>
    </citation>
    <scope>IDENTIFICATION</scope>
</reference>
<dbReference type="Proteomes" id="UP000694407">
    <property type="component" value="Unplaced"/>
</dbReference>
<dbReference type="PANTHER" id="PTHR22594">
    <property type="entry name" value="ASPARTYL/LYSYL-TRNA SYNTHETASE"/>
    <property type="match status" value="1"/>
</dbReference>
<dbReference type="GO" id="GO:0004816">
    <property type="term" value="F:asparagine-tRNA ligase activity"/>
    <property type="evidence" value="ECO:0007669"/>
    <property type="project" value="TreeGrafter"/>
</dbReference>
<dbReference type="Ensembl" id="ENSMMMT00000008672.1">
    <property type="protein sequence ID" value="ENSMMMP00000007607.1"/>
    <property type="gene ID" value="ENSMMMG00000006840.1"/>
</dbReference>
<keyword evidence="9" id="KW-1185">Reference proteome</keyword>
<dbReference type="InterPro" id="IPR045864">
    <property type="entry name" value="aa-tRNA-synth_II/BPL/LPL"/>
</dbReference>
<evidence type="ECO:0008006" key="10">
    <source>
        <dbReference type="Google" id="ProtNLM"/>
    </source>
</evidence>
<dbReference type="AlphaFoldDB" id="A0A8C5Z0H5"/>
<dbReference type="GO" id="GO:0005524">
    <property type="term" value="F:ATP binding"/>
    <property type="evidence" value="ECO:0007669"/>
    <property type="project" value="UniProtKB-KW"/>
</dbReference>
<keyword evidence="4" id="KW-0436">Ligase</keyword>
<reference evidence="8" key="2">
    <citation type="submission" date="2025-09" db="UniProtKB">
        <authorList>
            <consortium name="Ensembl"/>
        </authorList>
    </citation>
    <scope>IDENTIFICATION</scope>
</reference>
<keyword evidence="4" id="KW-0030">Aminoacyl-tRNA synthetase</keyword>
<comment type="subcellular location">
    <subcellularLocation>
        <location evidence="1">Cytoplasm</location>
    </subcellularLocation>
</comment>
<evidence type="ECO:0000256" key="2">
    <source>
        <dbReference type="ARBA" id="ARBA00022490"/>
    </source>
</evidence>
<dbReference type="GO" id="GO:0003676">
    <property type="term" value="F:nucleic acid binding"/>
    <property type="evidence" value="ECO:0007669"/>
    <property type="project" value="InterPro"/>
</dbReference>
<dbReference type="Gene3D" id="3.30.1910.20">
    <property type="entry name" value="asparaginyl-tRNA synthetase, N-terminal domain"/>
    <property type="match status" value="1"/>
</dbReference>
<dbReference type="SUPFAM" id="SSF50249">
    <property type="entry name" value="Nucleic acid-binding proteins"/>
    <property type="match status" value="1"/>
</dbReference>
<organism evidence="8 9">
    <name type="scientific">Marmota marmota marmota</name>
    <name type="common">Alpine marmot</name>
    <dbReference type="NCBI Taxonomy" id="9994"/>
    <lineage>
        <taxon>Eukaryota</taxon>
        <taxon>Metazoa</taxon>
        <taxon>Chordata</taxon>
        <taxon>Craniata</taxon>
        <taxon>Vertebrata</taxon>
        <taxon>Euteleostomi</taxon>
        <taxon>Mammalia</taxon>
        <taxon>Eutheria</taxon>
        <taxon>Euarchontoglires</taxon>
        <taxon>Glires</taxon>
        <taxon>Rodentia</taxon>
        <taxon>Sciuromorpha</taxon>
        <taxon>Sciuridae</taxon>
        <taxon>Xerinae</taxon>
        <taxon>Marmotini</taxon>
        <taxon>Marmota</taxon>
    </lineage>
</organism>
<feature type="region of interest" description="Disordered" evidence="5">
    <location>
        <begin position="82"/>
        <end position="101"/>
    </location>
</feature>
<evidence type="ECO:0000313" key="9">
    <source>
        <dbReference type="Proteomes" id="UP000694407"/>
    </source>
</evidence>
<evidence type="ECO:0000256" key="5">
    <source>
        <dbReference type="SAM" id="MobiDB-lite"/>
    </source>
</evidence>
<dbReference type="PANTHER" id="PTHR22594:SF16">
    <property type="entry name" value="ASPARAGINE--TRNA LIGASE, CYTOPLASMIC"/>
    <property type="match status" value="1"/>
</dbReference>
<evidence type="ECO:0000256" key="1">
    <source>
        <dbReference type="ARBA" id="ARBA00004496"/>
    </source>
</evidence>
<evidence type="ECO:0000259" key="6">
    <source>
        <dbReference type="Pfam" id="PF01336"/>
    </source>
</evidence>
<name>A0A8C5Z0H5_MARMA</name>
<dbReference type="GO" id="GO:0006421">
    <property type="term" value="P:asparaginyl-tRNA aminoacylation"/>
    <property type="evidence" value="ECO:0007669"/>
    <property type="project" value="TreeGrafter"/>
</dbReference>
<dbReference type="InterPro" id="IPR012340">
    <property type="entry name" value="NA-bd_OB-fold"/>
</dbReference>
<accession>A0A8C5Z0H5</accession>
<keyword evidence="3" id="KW-0648">Protein biosynthesis</keyword>
<protein>
    <recommendedName>
        <fullName evidence="10">Asparaginyl-tRNA synthetase</fullName>
    </recommendedName>
</protein>
<evidence type="ECO:0000259" key="7">
    <source>
        <dbReference type="Pfam" id="PF20917"/>
    </source>
</evidence>
<evidence type="ECO:0000313" key="8">
    <source>
        <dbReference type="Ensembl" id="ENSMMMP00000007607.1"/>
    </source>
</evidence>
<proteinExistence type="predicted"/>
<feature type="domain" description="Asparagine--tRNA ligase N-terminal" evidence="7">
    <location>
        <begin position="32"/>
        <end position="115"/>
    </location>
</feature>
<dbReference type="FunFam" id="3.30.1910.20:FF:000001">
    <property type="entry name" value="asparagine--tRNA ligase, cytoplasmic"/>
    <property type="match status" value="1"/>
</dbReference>
<evidence type="ECO:0000256" key="3">
    <source>
        <dbReference type="ARBA" id="ARBA00022917"/>
    </source>
</evidence>